<keyword evidence="2" id="KW-1185">Reference proteome</keyword>
<protein>
    <submittedName>
        <fullName evidence="1">Uncharacterized protein</fullName>
    </submittedName>
</protein>
<proteinExistence type="predicted"/>
<sequence>MAAKNPIPLLTPYSMGEFDLSH</sequence>
<feature type="non-terminal residue" evidence="1">
    <location>
        <position position="22"/>
    </location>
</feature>
<accession>A0A022R803</accession>
<dbReference type="EMBL" id="KI630640">
    <property type="protein sequence ID" value="EYU35010.1"/>
    <property type="molecule type" value="Genomic_DNA"/>
</dbReference>
<dbReference type="AlphaFoldDB" id="A0A022R803"/>
<evidence type="ECO:0000313" key="2">
    <source>
        <dbReference type="Proteomes" id="UP000030748"/>
    </source>
</evidence>
<reference evidence="1 2" key="1">
    <citation type="journal article" date="2013" name="Proc. Natl. Acad. Sci. U.S.A.">
        <title>Fine-scale variation in meiotic recombination in Mimulus inferred from population shotgun sequencing.</title>
        <authorList>
            <person name="Hellsten U."/>
            <person name="Wright K.M."/>
            <person name="Jenkins J."/>
            <person name="Shu S."/>
            <person name="Yuan Y."/>
            <person name="Wessler S.R."/>
            <person name="Schmutz J."/>
            <person name="Willis J.H."/>
            <person name="Rokhsar D.S."/>
        </authorList>
    </citation>
    <scope>NUCLEOTIDE SEQUENCE [LARGE SCALE GENOMIC DNA]</scope>
    <source>
        <strain evidence="2">cv. DUN x IM62</strain>
    </source>
</reference>
<evidence type="ECO:0000313" key="1">
    <source>
        <dbReference type="EMBL" id="EYU35010.1"/>
    </source>
</evidence>
<organism evidence="1 2">
    <name type="scientific">Erythranthe guttata</name>
    <name type="common">Yellow monkey flower</name>
    <name type="synonym">Mimulus guttatus</name>
    <dbReference type="NCBI Taxonomy" id="4155"/>
    <lineage>
        <taxon>Eukaryota</taxon>
        <taxon>Viridiplantae</taxon>
        <taxon>Streptophyta</taxon>
        <taxon>Embryophyta</taxon>
        <taxon>Tracheophyta</taxon>
        <taxon>Spermatophyta</taxon>
        <taxon>Magnoliopsida</taxon>
        <taxon>eudicotyledons</taxon>
        <taxon>Gunneridae</taxon>
        <taxon>Pentapetalae</taxon>
        <taxon>asterids</taxon>
        <taxon>lamiids</taxon>
        <taxon>Lamiales</taxon>
        <taxon>Phrymaceae</taxon>
        <taxon>Erythranthe</taxon>
    </lineage>
</organism>
<dbReference type="Proteomes" id="UP000030748">
    <property type="component" value="Unassembled WGS sequence"/>
</dbReference>
<name>A0A022R803_ERYGU</name>
<gene>
    <name evidence="1" type="ORF">MIMGU_mgv1a0088782mg</name>
</gene>